<dbReference type="OrthoDB" id="1924787at2759"/>
<accession>A0A834H806</accession>
<gene>
    <name evidence="1" type="ORF">RHSIM_Rhsim03G0260400</name>
</gene>
<protein>
    <submittedName>
        <fullName evidence="1">Uncharacterized protein</fullName>
    </submittedName>
</protein>
<organism evidence="1 2">
    <name type="scientific">Rhododendron simsii</name>
    <name type="common">Sims's rhododendron</name>
    <dbReference type="NCBI Taxonomy" id="118357"/>
    <lineage>
        <taxon>Eukaryota</taxon>
        <taxon>Viridiplantae</taxon>
        <taxon>Streptophyta</taxon>
        <taxon>Embryophyta</taxon>
        <taxon>Tracheophyta</taxon>
        <taxon>Spermatophyta</taxon>
        <taxon>Magnoliopsida</taxon>
        <taxon>eudicotyledons</taxon>
        <taxon>Gunneridae</taxon>
        <taxon>Pentapetalae</taxon>
        <taxon>asterids</taxon>
        <taxon>Ericales</taxon>
        <taxon>Ericaceae</taxon>
        <taxon>Ericoideae</taxon>
        <taxon>Rhodoreae</taxon>
        <taxon>Rhododendron</taxon>
    </lineage>
</organism>
<sequence>MLRKGNTCLQFVLLDLLRSAGRDHVIPRNHPNAFRYLREEVNASILIVADFGRYPKIMANLSKDVVAPYVHVVDSFTDDDPLDPYGSRSTLLLFKGMTMRKDFGF</sequence>
<dbReference type="EMBL" id="WJXA01000003">
    <property type="protein sequence ID" value="KAF7147425.1"/>
    <property type="molecule type" value="Genomic_DNA"/>
</dbReference>
<dbReference type="Proteomes" id="UP000626092">
    <property type="component" value="Unassembled WGS sequence"/>
</dbReference>
<reference evidence="1" key="1">
    <citation type="submission" date="2019-11" db="EMBL/GenBank/DDBJ databases">
        <authorList>
            <person name="Liu Y."/>
            <person name="Hou J."/>
            <person name="Li T.-Q."/>
            <person name="Guan C.-H."/>
            <person name="Wu X."/>
            <person name="Wu H.-Z."/>
            <person name="Ling F."/>
            <person name="Zhang R."/>
            <person name="Shi X.-G."/>
            <person name="Ren J.-P."/>
            <person name="Chen E.-F."/>
            <person name="Sun J.-M."/>
        </authorList>
    </citation>
    <scope>NUCLEOTIDE SEQUENCE</scope>
    <source>
        <strain evidence="1">Adult_tree_wgs_1</strain>
        <tissue evidence="1">Leaves</tissue>
    </source>
</reference>
<evidence type="ECO:0000313" key="1">
    <source>
        <dbReference type="EMBL" id="KAF7147425.1"/>
    </source>
</evidence>
<evidence type="ECO:0000313" key="2">
    <source>
        <dbReference type="Proteomes" id="UP000626092"/>
    </source>
</evidence>
<proteinExistence type="predicted"/>
<keyword evidence="2" id="KW-1185">Reference proteome</keyword>
<name>A0A834H806_RHOSS</name>
<comment type="caution">
    <text evidence="1">The sequence shown here is derived from an EMBL/GenBank/DDBJ whole genome shotgun (WGS) entry which is preliminary data.</text>
</comment>
<dbReference type="AlphaFoldDB" id="A0A834H806"/>